<comment type="caution">
    <text evidence="3">The sequence shown here is derived from an EMBL/GenBank/DDBJ whole genome shotgun (WGS) entry which is preliminary data.</text>
</comment>
<dbReference type="STRING" id="472175.EL18_01785"/>
<dbReference type="Pfam" id="PF02622">
    <property type="entry name" value="DUF179"/>
    <property type="match status" value="1"/>
</dbReference>
<dbReference type="SUPFAM" id="SSF143456">
    <property type="entry name" value="VC0467-like"/>
    <property type="match status" value="1"/>
</dbReference>
<dbReference type="Gene3D" id="3.40.1740.10">
    <property type="entry name" value="VC0467-like"/>
    <property type="match status" value="1"/>
</dbReference>
<protein>
    <recommendedName>
        <fullName evidence="2">UPF0301 protein EL18_01785</fullName>
    </recommendedName>
</protein>
<reference evidence="3 4" key="1">
    <citation type="submission" date="2014-05" db="EMBL/GenBank/DDBJ databases">
        <title>Draft Genome Sequence of Nitratireductor basaltis Strain UMTGB225, A Marine Bacterium Isolated from Green Barrel Tunicate.</title>
        <authorList>
            <person name="Gan H.Y."/>
        </authorList>
    </citation>
    <scope>NUCLEOTIDE SEQUENCE [LARGE SCALE GENOMIC DNA]</scope>
    <source>
        <strain evidence="3 4">UMTGB225</strain>
    </source>
</reference>
<dbReference type="RefSeq" id="WP_036481928.1">
    <property type="nucleotide sequence ID" value="NZ_JMQM01000001.1"/>
</dbReference>
<dbReference type="NCBIfam" id="NF001266">
    <property type="entry name" value="PRK00228.1-1"/>
    <property type="match status" value="1"/>
</dbReference>
<dbReference type="InterPro" id="IPR003774">
    <property type="entry name" value="AlgH-like"/>
</dbReference>
<dbReference type="PANTHER" id="PTHR30327:SF1">
    <property type="entry name" value="UPF0301 PROTEIN YQGE"/>
    <property type="match status" value="1"/>
</dbReference>
<gene>
    <name evidence="3" type="ORF">EL18_01785</name>
</gene>
<dbReference type="PATRIC" id="fig|472175.3.peg.1794"/>
<evidence type="ECO:0000313" key="3">
    <source>
        <dbReference type="EMBL" id="KFB10745.1"/>
    </source>
</evidence>
<name>A0A084UCQ9_9HYPH</name>
<organism evidence="3 4">
    <name type="scientific">Nitratireductor basaltis</name>
    <dbReference type="NCBI Taxonomy" id="472175"/>
    <lineage>
        <taxon>Bacteria</taxon>
        <taxon>Pseudomonadati</taxon>
        <taxon>Pseudomonadota</taxon>
        <taxon>Alphaproteobacteria</taxon>
        <taxon>Hyphomicrobiales</taxon>
        <taxon>Phyllobacteriaceae</taxon>
        <taxon>Nitratireductor</taxon>
    </lineage>
</organism>
<dbReference type="HAMAP" id="MF_00758">
    <property type="entry name" value="UPF0301"/>
    <property type="match status" value="1"/>
</dbReference>
<comment type="similarity">
    <text evidence="1 2">Belongs to the UPF0301 (AlgH) family.</text>
</comment>
<evidence type="ECO:0000256" key="1">
    <source>
        <dbReference type="ARBA" id="ARBA00009600"/>
    </source>
</evidence>
<dbReference type="GO" id="GO:0005829">
    <property type="term" value="C:cytosol"/>
    <property type="evidence" value="ECO:0007669"/>
    <property type="project" value="TreeGrafter"/>
</dbReference>
<dbReference type="PANTHER" id="PTHR30327">
    <property type="entry name" value="UNCHARACTERIZED PROTEIN YQGE"/>
    <property type="match status" value="1"/>
</dbReference>
<dbReference type="NCBIfam" id="NF001268">
    <property type="entry name" value="PRK00228.1-4"/>
    <property type="match status" value="1"/>
</dbReference>
<evidence type="ECO:0000256" key="2">
    <source>
        <dbReference type="HAMAP-Rule" id="MF_00758"/>
    </source>
</evidence>
<dbReference type="AlphaFoldDB" id="A0A084UCQ9"/>
<dbReference type="Proteomes" id="UP000053675">
    <property type="component" value="Unassembled WGS sequence"/>
</dbReference>
<keyword evidence="4" id="KW-1185">Reference proteome</keyword>
<evidence type="ECO:0000313" key="4">
    <source>
        <dbReference type="Proteomes" id="UP000053675"/>
    </source>
</evidence>
<dbReference type="EMBL" id="JMQM01000001">
    <property type="protein sequence ID" value="KFB10745.1"/>
    <property type="molecule type" value="Genomic_DNA"/>
</dbReference>
<proteinExistence type="inferred from homology"/>
<accession>A0A084UCQ9</accession>
<dbReference type="eggNOG" id="COG1678">
    <property type="taxonomic scope" value="Bacteria"/>
</dbReference>
<dbReference type="OrthoDB" id="9807486at2"/>
<sequence length="202" mass="21486">MKLDVGTPTATLGGSLQNHFLVAMPGMQDERFERTVIYVCAHGSDGAMGIVINRSKEVGFQDVLLELGILDDEESIRLPVAARNMAVRNGGPVDKGRGFVLHSGDYRVESSMPVSDRICLTATIDILKAISTGQGPRQALMALGYSGWAGGQLEAEIAENGWLACPATPDLLFDGDLDSTYDRVLASIGVDPLRLSQSAGHA</sequence>